<dbReference type="InterPro" id="IPR002902">
    <property type="entry name" value="GNK2"/>
</dbReference>
<dbReference type="GO" id="GO:0009506">
    <property type="term" value="C:plasmodesma"/>
    <property type="evidence" value="ECO:0007669"/>
    <property type="project" value="UniProtKB-SubCell"/>
</dbReference>
<evidence type="ECO:0000256" key="5">
    <source>
        <dbReference type="ARBA" id="ARBA00022692"/>
    </source>
</evidence>
<dbReference type="InterPro" id="IPR038408">
    <property type="entry name" value="GNK2_sf"/>
</dbReference>
<dbReference type="EMBL" id="JACGWO010000004">
    <property type="protein sequence ID" value="KAK4430326.1"/>
    <property type="molecule type" value="Genomic_DNA"/>
</dbReference>
<evidence type="ECO:0000256" key="12">
    <source>
        <dbReference type="ARBA" id="ARBA00024184"/>
    </source>
</evidence>
<comment type="similarity">
    <text evidence="13">Belongs to the cysteine-rich repeat secretory protein family. Plasmodesmata-located proteins (PDLD) subfamily.</text>
</comment>
<evidence type="ECO:0000256" key="3">
    <source>
        <dbReference type="ARBA" id="ARBA00022475"/>
    </source>
</evidence>
<evidence type="ECO:0000256" key="11">
    <source>
        <dbReference type="ARBA" id="ARBA00023157"/>
    </source>
</evidence>
<reference evidence="16" key="2">
    <citation type="journal article" date="2024" name="Plant">
        <title>Genomic evolution and insights into agronomic trait innovations of Sesamum species.</title>
        <authorList>
            <person name="Miao H."/>
            <person name="Wang L."/>
            <person name="Qu L."/>
            <person name="Liu H."/>
            <person name="Sun Y."/>
            <person name="Le M."/>
            <person name="Wang Q."/>
            <person name="Wei S."/>
            <person name="Zheng Y."/>
            <person name="Lin W."/>
            <person name="Duan Y."/>
            <person name="Cao H."/>
            <person name="Xiong S."/>
            <person name="Wang X."/>
            <person name="Wei L."/>
            <person name="Li C."/>
            <person name="Ma Q."/>
            <person name="Ju M."/>
            <person name="Zhao R."/>
            <person name="Li G."/>
            <person name="Mu C."/>
            <person name="Tian Q."/>
            <person name="Mei H."/>
            <person name="Zhang T."/>
            <person name="Gao T."/>
            <person name="Zhang H."/>
        </authorList>
    </citation>
    <scope>NUCLEOTIDE SEQUENCE</scope>
    <source>
        <strain evidence="16">3651</strain>
    </source>
</reference>
<dbReference type="Gene3D" id="3.30.430.20">
    <property type="entry name" value="Gnk2 domain, C-X8-C-X2-C motif"/>
    <property type="match status" value="2"/>
</dbReference>
<keyword evidence="9 14" id="KW-1133">Transmembrane helix</keyword>
<feature type="domain" description="Gnk2-homologous" evidence="15">
    <location>
        <begin position="40"/>
        <end position="146"/>
    </location>
</feature>
<feature type="domain" description="Gnk2-homologous" evidence="15">
    <location>
        <begin position="147"/>
        <end position="249"/>
    </location>
</feature>
<evidence type="ECO:0000256" key="13">
    <source>
        <dbReference type="ARBA" id="ARBA00038393"/>
    </source>
</evidence>
<comment type="subcellular location">
    <subcellularLocation>
        <location evidence="12">Cell junction</location>
        <location evidence="12">Plasmodesma</location>
    </subcellularLocation>
    <subcellularLocation>
        <location evidence="1">Cell membrane</location>
        <topology evidence="1">Single-pass type I membrane protein</topology>
    </subcellularLocation>
</comment>
<evidence type="ECO:0000313" key="16">
    <source>
        <dbReference type="EMBL" id="KAK4430326.1"/>
    </source>
</evidence>
<evidence type="ECO:0000256" key="9">
    <source>
        <dbReference type="ARBA" id="ARBA00022989"/>
    </source>
</evidence>
<dbReference type="PANTHER" id="PTHR32080:SF31">
    <property type="entry name" value="PLASMODESMATA-LOCATED PROTEIN 6"/>
    <property type="match status" value="1"/>
</dbReference>
<keyword evidence="3" id="KW-1003">Cell membrane</keyword>
<evidence type="ECO:0000256" key="10">
    <source>
        <dbReference type="ARBA" id="ARBA00023136"/>
    </source>
</evidence>
<dbReference type="InterPro" id="IPR051378">
    <property type="entry name" value="Cell2Cell_Antifungal"/>
</dbReference>
<evidence type="ECO:0000256" key="14">
    <source>
        <dbReference type="SAM" id="Phobius"/>
    </source>
</evidence>
<dbReference type="GO" id="GO:0005886">
    <property type="term" value="C:plasma membrane"/>
    <property type="evidence" value="ECO:0007669"/>
    <property type="project" value="UniProtKB-SubCell"/>
</dbReference>
<keyword evidence="17" id="KW-1185">Reference proteome</keyword>
<keyword evidence="2" id="KW-0813">Transport</keyword>
<evidence type="ECO:0000259" key="15">
    <source>
        <dbReference type="PROSITE" id="PS51473"/>
    </source>
</evidence>
<dbReference type="AlphaFoldDB" id="A0AAE2CQ12"/>
<proteinExistence type="inferred from homology"/>
<feature type="transmembrane region" description="Helical" evidence="14">
    <location>
        <begin position="12"/>
        <end position="33"/>
    </location>
</feature>
<keyword evidence="11" id="KW-1015">Disulfide bond</keyword>
<sequence>MNSHAQAHLLSSAPNLTVFFIIILLISALLFPYSSASSMESFIYVGCSQIKYNPGSPYESNLNSILASLVNSASISTFNNFKISLPGSTPADVVYGLFQCRGDLTNPQCHHCVANAVTRLTTFCVGTSAGALQLDGCFVKYDNTSFLGAQDKTVVSNKCGPSIGYDSDLLTRRDAVLAYLTGDGGGQYFRVGRSEEVQGMVQCVQDLSMNECQDCLSEAIQRLKSECGSSDWGDMFLGKCYARYSAGRTGYYSSESGEQRHHRRRRWWFTVCAFTFSLLFVLMLF</sequence>
<organism evidence="16 17">
    <name type="scientific">Sesamum alatum</name>
    <dbReference type="NCBI Taxonomy" id="300844"/>
    <lineage>
        <taxon>Eukaryota</taxon>
        <taxon>Viridiplantae</taxon>
        <taxon>Streptophyta</taxon>
        <taxon>Embryophyta</taxon>
        <taxon>Tracheophyta</taxon>
        <taxon>Spermatophyta</taxon>
        <taxon>Magnoliopsida</taxon>
        <taxon>eudicotyledons</taxon>
        <taxon>Gunneridae</taxon>
        <taxon>Pentapetalae</taxon>
        <taxon>asterids</taxon>
        <taxon>lamiids</taxon>
        <taxon>Lamiales</taxon>
        <taxon>Pedaliaceae</taxon>
        <taxon>Sesamum</taxon>
    </lineage>
</organism>
<gene>
    <name evidence="16" type="ORF">Salat_1333300</name>
</gene>
<evidence type="ECO:0000256" key="8">
    <source>
        <dbReference type="ARBA" id="ARBA00022949"/>
    </source>
</evidence>
<dbReference type="GO" id="GO:0042742">
    <property type="term" value="P:defense response to bacterium"/>
    <property type="evidence" value="ECO:0007669"/>
    <property type="project" value="TreeGrafter"/>
</dbReference>
<evidence type="ECO:0000256" key="1">
    <source>
        <dbReference type="ARBA" id="ARBA00004251"/>
    </source>
</evidence>
<dbReference type="PROSITE" id="PS51473">
    <property type="entry name" value="GNK2"/>
    <property type="match status" value="2"/>
</dbReference>
<accession>A0AAE2CQ12</accession>
<evidence type="ECO:0000256" key="2">
    <source>
        <dbReference type="ARBA" id="ARBA00022448"/>
    </source>
</evidence>
<keyword evidence="4" id="KW-0945">Host-virus interaction</keyword>
<evidence type="ECO:0000313" key="17">
    <source>
        <dbReference type="Proteomes" id="UP001293254"/>
    </source>
</evidence>
<keyword evidence="7" id="KW-0677">Repeat</keyword>
<keyword evidence="5 14" id="KW-0812">Transmembrane</keyword>
<protein>
    <submittedName>
        <fullName evidence="16">Plasmodesmata-located protein 6</fullName>
    </submittedName>
</protein>
<feature type="transmembrane region" description="Helical" evidence="14">
    <location>
        <begin position="267"/>
        <end position="284"/>
    </location>
</feature>
<name>A0AAE2CQ12_9LAMI</name>
<keyword evidence="6" id="KW-0732">Signal</keyword>
<dbReference type="Pfam" id="PF01657">
    <property type="entry name" value="Stress-antifung"/>
    <property type="match status" value="2"/>
</dbReference>
<comment type="caution">
    <text evidence="16">The sequence shown here is derived from an EMBL/GenBank/DDBJ whole genome shotgun (WGS) entry which is preliminary data.</text>
</comment>
<dbReference type="CDD" id="cd23509">
    <property type="entry name" value="Gnk2-like"/>
    <property type="match status" value="2"/>
</dbReference>
<dbReference type="FunFam" id="3.30.430.20:FF:000001">
    <property type="entry name" value="cysteine-rich repeat secretory protein 3"/>
    <property type="match status" value="1"/>
</dbReference>
<keyword evidence="8" id="KW-0965">Cell junction</keyword>
<evidence type="ECO:0000256" key="4">
    <source>
        <dbReference type="ARBA" id="ARBA00022581"/>
    </source>
</evidence>
<dbReference type="PANTHER" id="PTHR32080">
    <property type="entry name" value="ANTIFUNGAL PROTEIN GINKBILOBIN-2-LIKE"/>
    <property type="match status" value="1"/>
</dbReference>
<keyword evidence="10 14" id="KW-0472">Membrane</keyword>
<dbReference type="Proteomes" id="UP001293254">
    <property type="component" value="Unassembled WGS sequence"/>
</dbReference>
<evidence type="ECO:0000256" key="7">
    <source>
        <dbReference type="ARBA" id="ARBA00022737"/>
    </source>
</evidence>
<reference evidence="16" key="1">
    <citation type="submission" date="2020-06" db="EMBL/GenBank/DDBJ databases">
        <authorList>
            <person name="Li T."/>
            <person name="Hu X."/>
            <person name="Zhang T."/>
            <person name="Song X."/>
            <person name="Zhang H."/>
            <person name="Dai N."/>
            <person name="Sheng W."/>
            <person name="Hou X."/>
            <person name="Wei L."/>
        </authorList>
    </citation>
    <scope>NUCLEOTIDE SEQUENCE</scope>
    <source>
        <strain evidence="16">3651</strain>
        <tissue evidence="16">Leaf</tissue>
    </source>
</reference>
<evidence type="ECO:0000256" key="6">
    <source>
        <dbReference type="ARBA" id="ARBA00022729"/>
    </source>
</evidence>